<feature type="transmembrane region" description="Helical" evidence="1">
    <location>
        <begin position="193"/>
        <end position="214"/>
    </location>
</feature>
<reference evidence="2" key="1">
    <citation type="submission" date="2018-06" db="EMBL/GenBank/DDBJ databases">
        <authorList>
            <consortium name="Pathogen Informatics"/>
            <person name="Doyle S."/>
        </authorList>
    </citation>
    <scope>NUCLEOTIDE SEQUENCE [LARGE SCALE GENOMIC DNA]</scope>
    <source>
        <strain evidence="2">NCTC13765</strain>
    </source>
</reference>
<protein>
    <submittedName>
        <fullName evidence="2">Transporter</fullName>
    </submittedName>
</protein>
<feature type="transmembrane region" description="Helical" evidence="1">
    <location>
        <begin position="69"/>
        <end position="87"/>
    </location>
</feature>
<keyword evidence="1" id="KW-0472">Membrane</keyword>
<evidence type="ECO:0000313" key="3">
    <source>
        <dbReference type="Proteomes" id="UP000254634"/>
    </source>
</evidence>
<dbReference type="EMBL" id="UHFR01000005">
    <property type="protein sequence ID" value="SUN76670.1"/>
    <property type="molecule type" value="Genomic_DNA"/>
</dbReference>
<name>A0A380L283_9STRE</name>
<dbReference type="OrthoDB" id="9797976at2"/>
<dbReference type="PANTHER" id="PTHR36111">
    <property type="entry name" value="INNER MEMBRANE PROTEIN-RELATED"/>
    <property type="match status" value="1"/>
</dbReference>
<feature type="transmembrane region" description="Helical" evidence="1">
    <location>
        <begin position="166"/>
        <end position="187"/>
    </location>
</feature>
<evidence type="ECO:0000256" key="1">
    <source>
        <dbReference type="SAM" id="Phobius"/>
    </source>
</evidence>
<dbReference type="RefSeq" id="WP_018370782.1">
    <property type="nucleotide sequence ID" value="NZ_UHFR01000005.1"/>
</dbReference>
<keyword evidence="1" id="KW-0812">Transmembrane</keyword>
<feature type="transmembrane region" description="Helical" evidence="1">
    <location>
        <begin position="221"/>
        <end position="239"/>
    </location>
</feature>
<feature type="transmembrane region" description="Helical" evidence="1">
    <location>
        <begin position="35"/>
        <end position="57"/>
    </location>
</feature>
<feature type="transmembrane region" description="Helical" evidence="1">
    <location>
        <begin position="141"/>
        <end position="159"/>
    </location>
</feature>
<sequence length="240" mass="25041">MIGLGTLVNALGVVVGGLLGLLLGQHLSKRVQDSLMKATGLAVLFLGLAGTMEQMLAVENQHLSTRGSMMIIASLTLGALLGEWVNIEQRFEDFGAWLRRISQNEGDANFIDAFVTTSLTICLGAMAVVGSIQDGLSGNPATLIAKAILDLILVLILTASKGKGAIFAAVPIILIQGSLTLLARLLAGIMTPVALSNLSLVGSILIFCVGVNLIWGKLIKVANLLPALLVAVIAAFLPFF</sequence>
<dbReference type="PANTHER" id="PTHR36111:SF2">
    <property type="entry name" value="INNER MEMBRANE PROTEIN"/>
    <property type="match status" value="1"/>
</dbReference>
<organism evidence="2 3">
    <name type="scientific">Streptococcus massiliensis</name>
    <dbReference type="NCBI Taxonomy" id="313439"/>
    <lineage>
        <taxon>Bacteria</taxon>
        <taxon>Bacillati</taxon>
        <taxon>Bacillota</taxon>
        <taxon>Bacilli</taxon>
        <taxon>Lactobacillales</taxon>
        <taxon>Streptococcaceae</taxon>
        <taxon>Streptococcus</taxon>
    </lineage>
</organism>
<gene>
    <name evidence="2" type="ORF">NCTC13765_01167</name>
</gene>
<accession>A0A380L283</accession>
<evidence type="ECO:0000313" key="2">
    <source>
        <dbReference type="EMBL" id="SUN76670.1"/>
    </source>
</evidence>
<feature type="transmembrane region" description="Helical" evidence="1">
    <location>
        <begin position="108"/>
        <end position="129"/>
    </location>
</feature>
<keyword evidence="1" id="KW-1133">Transmembrane helix</keyword>
<dbReference type="AlphaFoldDB" id="A0A380L283"/>
<dbReference type="InterPro" id="IPR007563">
    <property type="entry name" value="DUF554"/>
</dbReference>
<proteinExistence type="predicted"/>
<dbReference type="STRING" id="1123307.GCA_000380065_00100"/>
<feature type="transmembrane region" description="Helical" evidence="1">
    <location>
        <begin position="6"/>
        <end position="23"/>
    </location>
</feature>
<dbReference type="Pfam" id="PF04474">
    <property type="entry name" value="DUF554"/>
    <property type="match status" value="1"/>
</dbReference>
<dbReference type="Proteomes" id="UP000254634">
    <property type="component" value="Unassembled WGS sequence"/>
</dbReference>
<keyword evidence="3" id="KW-1185">Reference proteome</keyword>